<evidence type="ECO:0000313" key="2">
    <source>
        <dbReference type="EMBL" id="KAF6427823.1"/>
    </source>
</evidence>
<dbReference type="AlphaFoldDB" id="A0A7J8DXF4"/>
<accession>A0A7J8DXF4</accession>
<comment type="caution">
    <text evidence="2">The sequence shown here is derived from an EMBL/GenBank/DDBJ whole genome shotgun (WGS) entry which is preliminary data.</text>
</comment>
<evidence type="ECO:0000313" key="3">
    <source>
        <dbReference type="Proteomes" id="UP000593571"/>
    </source>
</evidence>
<keyword evidence="3" id="KW-1185">Reference proteome</keyword>
<protein>
    <submittedName>
        <fullName evidence="2">Uncharacterized protein</fullName>
    </submittedName>
</protein>
<name>A0A7J8DXF4_ROUAE</name>
<feature type="compositionally biased region" description="Gly residues" evidence="1">
    <location>
        <begin position="100"/>
        <end position="117"/>
    </location>
</feature>
<evidence type="ECO:0000256" key="1">
    <source>
        <dbReference type="SAM" id="MobiDB-lite"/>
    </source>
</evidence>
<organism evidence="2 3">
    <name type="scientific">Rousettus aegyptiacus</name>
    <name type="common">Egyptian fruit bat</name>
    <name type="synonym">Pteropus aegyptiacus</name>
    <dbReference type="NCBI Taxonomy" id="9407"/>
    <lineage>
        <taxon>Eukaryota</taxon>
        <taxon>Metazoa</taxon>
        <taxon>Chordata</taxon>
        <taxon>Craniata</taxon>
        <taxon>Vertebrata</taxon>
        <taxon>Euteleostomi</taxon>
        <taxon>Mammalia</taxon>
        <taxon>Eutheria</taxon>
        <taxon>Laurasiatheria</taxon>
        <taxon>Chiroptera</taxon>
        <taxon>Yinpterochiroptera</taxon>
        <taxon>Pteropodoidea</taxon>
        <taxon>Pteropodidae</taxon>
        <taxon>Rousettinae</taxon>
        <taxon>Rousettus</taxon>
    </lineage>
</organism>
<reference evidence="2 3" key="1">
    <citation type="journal article" date="2020" name="Nature">
        <title>Six reference-quality genomes reveal evolution of bat adaptations.</title>
        <authorList>
            <person name="Jebb D."/>
            <person name="Huang Z."/>
            <person name="Pippel M."/>
            <person name="Hughes G.M."/>
            <person name="Lavrichenko K."/>
            <person name="Devanna P."/>
            <person name="Winkler S."/>
            <person name="Jermiin L.S."/>
            <person name="Skirmuntt E.C."/>
            <person name="Katzourakis A."/>
            <person name="Burkitt-Gray L."/>
            <person name="Ray D.A."/>
            <person name="Sullivan K.A.M."/>
            <person name="Roscito J.G."/>
            <person name="Kirilenko B.M."/>
            <person name="Davalos L.M."/>
            <person name="Corthals A.P."/>
            <person name="Power M.L."/>
            <person name="Jones G."/>
            <person name="Ransome R.D."/>
            <person name="Dechmann D.K.N."/>
            <person name="Locatelli A.G."/>
            <person name="Puechmaille S.J."/>
            <person name="Fedrigo O."/>
            <person name="Jarvis E.D."/>
            <person name="Hiller M."/>
            <person name="Vernes S.C."/>
            <person name="Myers E.W."/>
            <person name="Teeling E.C."/>
        </authorList>
    </citation>
    <scope>NUCLEOTIDE SEQUENCE [LARGE SCALE GENOMIC DNA]</scope>
    <source>
        <strain evidence="2">MRouAeg1</strain>
        <tissue evidence="2">Muscle</tissue>
    </source>
</reference>
<feature type="compositionally biased region" description="Basic and acidic residues" evidence="1">
    <location>
        <begin position="68"/>
        <end position="85"/>
    </location>
</feature>
<proteinExistence type="predicted"/>
<feature type="region of interest" description="Disordered" evidence="1">
    <location>
        <begin position="68"/>
        <end position="121"/>
    </location>
</feature>
<sequence length="148" mass="16285">MDLRGVLSPCHEARVSWNRGVGKDANRCRRLYGCSQSPPGAARTHRPVRAAVMLLLTAQVVGDTRELAKGKTDLSRPWEPVRKAEGPFVQGLEETQEDPGLGGGRPRGRGTARGGSGTWRRWRRRLTQPLLACRLSRVPCERLPGNPA</sequence>
<dbReference type="EMBL" id="JACASE010000011">
    <property type="protein sequence ID" value="KAF6427823.1"/>
    <property type="molecule type" value="Genomic_DNA"/>
</dbReference>
<gene>
    <name evidence="2" type="ORF">HJG63_008311</name>
</gene>
<dbReference type="Proteomes" id="UP000593571">
    <property type="component" value="Unassembled WGS sequence"/>
</dbReference>